<dbReference type="PIRSF" id="PIRSF006337">
    <property type="entry name" value="Trehalose_TreZ"/>
    <property type="match status" value="1"/>
</dbReference>
<keyword evidence="6" id="KW-0963">Cytoplasm</keyword>
<evidence type="ECO:0000256" key="7">
    <source>
        <dbReference type="ARBA" id="ARBA00022801"/>
    </source>
</evidence>
<evidence type="ECO:0000256" key="13">
    <source>
        <dbReference type="NCBIfam" id="TIGR02402"/>
    </source>
</evidence>
<evidence type="ECO:0000256" key="9">
    <source>
        <dbReference type="ARBA" id="ARBA00023295"/>
    </source>
</evidence>
<dbReference type="SUPFAM" id="SSF51445">
    <property type="entry name" value="(Trans)glycosidases"/>
    <property type="match status" value="1"/>
</dbReference>
<feature type="active site" description="Proton donor" evidence="15">
    <location>
        <position position="318"/>
    </location>
</feature>
<dbReference type="Gene3D" id="3.20.20.80">
    <property type="entry name" value="Glycosidases"/>
    <property type="match status" value="1"/>
</dbReference>
<dbReference type="EC" id="3.2.1.141" evidence="4 13"/>
<dbReference type="InterPro" id="IPR013783">
    <property type="entry name" value="Ig-like_fold"/>
</dbReference>
<feature type="region of interest" description="Disordered" evidence="18">
    <location>
        <begin position="73"/>
        <end position="107"/>
    </location>
</feature>
<evidence type="ECO:0000256" key="5">
    <source>
        <dbReference type="ARBA" id="ARBA00015938"/>
    </source>
</evidence>
<evidence type="ECO:0000259" key="19">
    <source>
        <dbReference type="SMART" id="SM00642"/>
    </source>
</evidence>
<comment type="similarity">
    <text evidence="3 14">Belongs to the glycosyl hydrolase 13 family.</text>
</comment>
<evidence type="ECO:0000256" key="16">
    <source>
        <dbReference type="PIRSR" id="PIRSR006337-2"/>
    </source>
</evidence>
<dbReference type="GO" id="GO:0033942">
    <property type="term" value="F:4-alpha-D-(1-&gt;4)-alpha-D-glucanotrehalose trehalohydrolase activity"/>
    <property type="evidence" value="ECO:0007669"/>
    <property type="project" value="UniProtKB-EC"/>
</dbReference>
<dbReference type="Proteomes" id="UP001223646">
    <property type="component" value="Unassembled WGS sequence"/>
</dbReference>
<dbReference type="CDD" id="cd11325">
    <property type="entry name" value="AmyAc_GTHase"/>
    <property type="match status" value="1"/>
</dbReference>
<dbReference type="PANTHER" id="PTHR43651">
    <property type="entry name" value="1,4-ALPHA-GLUCAN-BRANCHING ENZYME"/>
    <property type="match status" value="1"/>
</dbReference>
<dbReference type="EMBL" id="JASOOY020000011">
    <property type="protein sequence ID" value="MEO3716572.1"/>
    <property type="molecule type" value="Genomic_DNA"/>
</dbReference>
<feature type="site" description="Transition state stabilizer" evidence="17">
    <location>
        <position position="414"/>
    </location>
</feature>
<comment type="subcellular location">
    <subcellularLocation>
        <location evidence="1 15">Cytoplasm</location>
    </subcellularLocation>
</comment>
<comment type="catalytic activity">
    <reaction evidence="12 14">
        <text>hydrolysis of (1-&gt;4)-alpha-D-glucosidic linkage in 4-alpha-D-[(1-&gt;4)-alpha-D-glucanosyl]n trehalose to yield trehalose and (1-&gt;4)-alpha-D-glucan.</text>
        <dbReference type="EC" id="3.2.1.141"/>
    </reaction>
</comment>
<dbReference type="InterPro" id="IPR044901">
    <property type="entry name" value="Trehalose_TreZ_E-set_sf"/>
</dbReference>
<reference evidence="20" key="2">
    <citation type="submission" date="2024-05" db="EMBL/GenBank/DDBJ databases">
        <authorList>
            <person name="Wolfe A."/>
        </authorList>
    </citation>
    <scope>NUCLEOTIDE SEQUENCE</scope>
    <source>
        <strain evidence="20">UMB1064</strain>
    </source>
</reference>
<dbReference type="InterPro" id="IPR012768">
    <property type="entry name" value="Trehalose_TreZ"/>
</dbReference>
<keyword evidence="8" id="KW-0119">Carbohydrate metabolism</keyword>
<dbReference type="GO" id="GO:0005992">
    <property type="term" value="P:trehalose biosynthetic process"/>
    <property type="evidence" value="ECO:0007669"/>
    <property type="project" value="UniProtKB-UniRule"/>
</dbReference>
<dbReference type="NCBIfam" id="TIGR02402">
    <property type="entry name" value="trehalose_TreZ"/>
    <property type="match status" value="1"/>
</dbReference>
<evidence type="ECO:0000256" key="6">
    <source>
        <dbReference type="ARBA" id="ARBA00022490"/>
    </source>
</evidence>
<proteinExistence type="inferred from homology"/>
<dbReference type="PANTHER" id="PTHR43651:SF11">
    <property type="entry name" value="MALTO-OLIGOSYLTREHALOSE TREHALOHYDROLASE"/>
    <property type="match status" value="1"/>
</dbReference>
<dbReference type="InterPro" id="IPR017853">
    <property type="entry name" value="GH"/>
</dbReference>
<dbReference type="SMART" id="SM00642">
    <property type="entry name" value="Aamy"/>
    <property type="match status" value="1"/>
</dbReference>
<comment type="caution">
    <text evidence="20">The sequence shown here is derived from an EMBL/GenBank/DDBJ whole genome shotgun (WGS) entry which is preliminary data.</text>
</comment>
<feature type="binding site" evidence="16">
    <location>
        <begin position="343"/>
        <end position="347"/>
    </location>
    <ligand>
        <name>substrate</name>
    </ligand>
</feature>
<organism evidence="20 21">
    <name type="scientific">Corynebacterium amycolatum</name>
    <dbReference type="NCBI Taxonomy" id="43765"/>
    <lineage>
        <taxon>Bacteria</taxon>
        <taxon>Bacillati</taxon>
        <taxon>Actinomycetota</taxon>
        <taxon>Actinomycetes</taxon>
        <taxon>Mycobacteriales</taxon>
        <taxon>Corynebacteriaceae</taxon>
        <taxon>Corynebacterium</taxon>
    </lineage>
</organism>
<keyword evidence="7 14" id="KW-0378">Hydrolase</keyword>
<evidence type="ECO:0000256" key="15">
    <source>
        <dbReference type="PIRSR" id="PIRSR006337-1"/>
    </source>
</evidence>
<evidence type="ECO:0000256" key="18">
    <source>
        <dbReference type="SAM" id="MobiDB-lite"/>
    </source>
</evidence>
<dbReference type="InterPro" id="IPR014756">
    <property type="entry name" value="Ig_E-set"/>
</dbReference>
<dbReference type="Gene3D" id="1.10.10.760">
    <property type="entry name" value="E-set domains of sugar-utilizing enzymes"/>
    <property type="match status" value="1"/>
</dbReference>
<dbReference type="Pfam" id="PF00128">
    <property type="entry name" value="Alpha-amylase"/>
    <property type="match status" value="1"/>
</dbReference>
<sequence length="638" mass="69845">MVLMSNYRVWAPYASEVRLLLGNPDAPAIFDMHPIADATHGYGANSGWFEADVARTPGDRYAFSLRAHAGYGAPNGESGDGSSPAVGDWTIPLPDPRSQSQPDGPHGFSEVVDLSAYKWKDSAWSGRILPGGLIYELHVGTFSDSGDFEGLVEHLDHLIELGVTHIELMPVQPFGGDRNWGYDGVSWHSVHEGYGGPRGLQKLIDTCHRKGLAVILDVVYNHFGPDGNYVGFFGPYTAGGSTGWGEVVNLTGDNSDEVRAYILDAVRQWLVDYHVDGLRLDAVHALHDEGAFHILEQMQVVADTVAAETGIPRSLIAESDQNDPRLVRPRAAGGFGLNAQWDDDVHHALHTLISGEDHAYYSDFGSVEALASALETGFWHTGTMSTFRGRTHGRPFNLSVQPMHAFVTYTTTHDQTGNRAVGDRPSMNLTPAQQVLKAAVIACSPFTPMLFQGEEWGASTPFAFFCSHEDPELQRLTREGRLREFARAGWDPKEVFDPSDPETFNRSKLNWQEVSEGSHATILSAYRDLFALRKSHPSLRTPWSASVVTEYDEDNRCLVVVRSQDEREMGARGSDAFETVALVANFSDAETSVNLDSEFGSAHLLHTFEDAAASIVNDEAAGPEISLPTWGYAVVSLS</sequence>
<evidence type="ECO:0000256" key="11">
    <source>
        <dbReference type="ARBA" id="ARBA00033284"/>
    </source>
</evidence>
<dbReference type="InterPro" id="IPR006047">
    <property type="entry name" value="GH13_cat_dom"/>
</dbReference>
<reference evidence="20" key="1">
    <citation type="submission" date="2023-05" db="EMBL/GenBank/DDBJ databases">
        <authorList>
            <person name="Du J."/>
        </authorList>
    </citation>
    <scope>NUCLEOTIDE SEQUENCE</scope>
    <source>
        <strain evidence="20">UMB1064</strain>
    </source>
</reference>
<dbReference type="Gene3D" id="2.60.40.10">
    <property type="entry name" value="Immunoglobulins"/>
    <property type="match status" value="1"/>
</dbReference>
<evidence type="ECO:0000256" key="10">
    <source>
        <dbReference type="ARBA" id="ARBA00032057"/>
    </source>
</evidence>
<evidence type="ECO:0000256" key="3">
    <source>
        <dbReference type="ARBA" id="ARBA00008061"/>
    </source>
</evidence>
<evidence type="ECO:0000256" key="17">
    <source>
        <dbReference type="PIRSR" id="PIRSR006337-3"/>
    </source>
</evidence>
<evidence type="ECO:0000313" key="21">
    <source>
        <dbReference type="Proteomes" id="UP001223646"/>
    </source>
</evidence>
<protein>
    <recommendedName>
        <fullName evidence="5 13">Malto-oligosyltrehalose trehalohydrolase</fullName>
        <shortName evidence="14">MTHase</shortName>
        <ecNumber evidence="4 13">3.2.1.141</ecNumber>
    </recommendedName>
    <alternativeName>
        <fullName evidence="11 14">4-alpha-D-((1-&gt;4)-alpha-D-glucano)trehalose trehalohydrolase</fullName>
    </alternativeName>
    <alternativeName>
        <fullName evidence="10 14">Maltooligosyl trehalose trehalohydrolase</fullName>
    </alternativeName>
</protein>
<evidence type="ECO:0000256" key="14">
    <source>
        <dbReference type="PIRNR" id="PIRNR006337"/>
    </source>
</evidence>
<evidence type="ECO:0000256" key="12">
    <source>
        <dbReference type="ARBA" id="ARBA00034013"/>
    </source>
</evidence>
<accession>A0AAW9SJ35</accession>
<dbReference type="SUPFAM" id="SSF81296">
    <property type="entry name" value="E set domains"/>
    <property type="match status" value="1"/>
</dbReference>
<feature type="binding site" evidence="16">
    <location>
        <begin position="279"/>
        <end position="284"/>
    </location>
    <ligand>
        <name>substrate</name>
    </ligand>
</feature>
<dbReference type="AlphaFoldDB" id="A0AAW9SJ35"/>
<keyword evidence="9 14" id="KW-0326">Glycosidase</keyword>
<dbReference type="GO" id="GO:0005737">
    <property type="term" value="C:cytoplasm"/>
    <property type="evidence" value="ECO:0007669"/>
    <property type="project" value="UniProtKB-SubCell"/>
</dbReference>
<feature type="active site" description="Nucleophile" evidence="15">
    <location>
        <position position="281"/>
    </location>
</feature>
<feature type="binding site" evidence="16">
    <location>
        <begin position="413"/>
        <end position="418"/>
    </location>
    <ligand>
        <name>substrate</name>
    </ligand>
</feature>
<evidence type="ECO:0000256" key="4">
    <source>
        <dbReference type="ARBA" id="ARBA00012268"/>
    </source>
</evidence>
<comment type="pathway">
    <text evidence="2 14">Glycan biosynthesis; trehalose biosynthesis.</text>
</comment>
<evidence type="ECO:0000256" key="2">
    <source>
        <dbReference type="ARBA" id="ARBA00005199"/>
    </source>
</evidence>
<evidence type="ECO:0000256" key="1">
    <source>
        <dbReference type="ARBA" id="ARBA00004496"/>
    </source>
</evidence>
<feature type="domain" description="Glycosyl hydrolase family 13 catalytic" evidence="19">
    <location>
        <begin position="136"/>
        <end position="481"/>
    </location>
</feature>
<name>A0AAW9SJ35_CORAY</name>
<gene>
    <name evidence="20" type="primary">treZ</name>
    <name evidence="20" type="ORF">QP460_003060</name>
</gene>
<evidence type="ECO:0000313" key="20">
    <source>
        <dbReference type="EMBL" id="MEO3716572.1"/>
    </source>
</evidence>
<dbReference type="RefSeq" id="WP_284825517.1">
    <property type="nucleotide sequence ID" value="NZ_JASOOY020000011.1"/>
</dbReference>
<evidence type="ECO:0000256" key="8">
    <source>
        <dbReference type="ARBA" id="ARBA00023277"/>
    </source>
</evidence>